<reference evidence="1" key="1">
    <citation type="journal article" date="2019" name="bioRxiv">
        <title>The Genome of the Zebra Mussel, Dreissena polymorpha: A Resource for Invasive Species Research.</title>
        <authorList>
            <person name="McCartney M.A."/>
            <person name="Auch B."/>
            <person name="Kono T."/>
            <person name="Mallez S."/>
            <person name="Zhang Y."/>
            <person name="Obille A."/>
            <person name="Becker A."/>
            <person name="Abrahante J.E."/>
            <person name="Garbe J."/>
            <person name="Badalamenti J.P."/>
            <person name="Herman A."/>
            <person name="Mangelson H."/>
            <person name="Liachko I."/>
            <person name="Sullivan S."/>
            <person name="Sone E.D."/>
            <person name="Koren S."/>
            <person name="Silverstein K.A.T."/>
            <person name="Beckman K.B."/>
            <person name="Gohl D.M."/>
        </authorList>
    </citation>
    <scope>NUCLEOTIDE SEQUENCE</scope>
    <source>
        <strain evidence="1">Duluth1</strain>
        <tissue evidence="1">Whole animal</tissue>
    </source>
</reference>
<proteinExistence type="predicted"/>
<comment type="caution">
    <text evidence="1">The sequence shown here is derived from an EMBL/GenBank/DDBJ whole genome shotgun (WGS) entry which is preliminary data.</text>
</comment>
<protein>
    <submittedName>
        <fullName evidence="1">Uncharacterized protein</fullName>
    </submittedName>
</protein>
<evidence type="ECO:0000313" key="1">
    <source>
        <dbReference type="EMBL" id="KAH3724072.1"/>
    </source>
</evidence>
<organism evidence="1 2">
    <name type="scientific">Dreissena polymorpha</name>
    <name type="common">Zebra mussel</name>
    <name type="synonym">Mytilus polymorpha</name>
    <dbReference type="NCBI Taxonomy" id="45954"/>
    <lineage>
        <taxon>Eukaryota</taxon>
        <taxon>Metazoa</taxon>
        <taxon>Spiralia</taxon>
        <taxon>Lophotrochozoa</taxon>
        <taxon>Mollusca</taxon>
        <taxon>Bivalvia</taxon>
        <taxon>Autobranchia</taxon>
        <taxon>Heteroconchia</taxon>
        <taxon>Euheterodonta</taxon>
        <taxon>Imparidentia</taxon>
        <taxon>Neoheterodontei</taxon>
        <taxon>Myida</taxon>
        <taxon>Dreissenoidea</taxon>
        <taxon>Dreissenidae</taxon>
        <taxon>Dreissena</taxon>
    </lineage>
</organism>
<dbReference type="Proteomes" id="UP000828390">
    <property type="component" value="Unassembled WGS sequence"/>
</dbReference>
<gene>
    <name evidence="1" type="ORF">DPMN_049874</name>
</gene>
<evidence type="ECO:0000313" key="2">
    <source>
        <dbReference type="Proteomes" id="UP000828390"/>
    </source>
</evidence>
<accession>A0A9D4CGH2</accession>
<name>A0A9D4CGH2_DREPO</name>
<sequence>MCAASQCRCSFHESSGFREATCHRLREATGFREDTGSRHPKALGEASVTALYDVRRFQPSEDPLQETGTLQPGQHRLKLEANMLIRSHTPEDSPNLPFCKPFIYWQTERHLANGKTRSGNYRRFRIPSALYGDHRSAFLLH</sequence>
<keyword evidence="2" id="KW-1185">Reference proteome</keyword>
<dbReference type="EMBL" id="JAIWYP010000012">
    <property type="protein sequence ID" value="KAH3724072.1"/>
    <property type="molecule type" value="Genomic_DNA"/>
</dbReference>
<dbReference type="AlphaFoldDB" id="A0A9D4CGH2"/>
<reference evidence="1" key="2">
    <citation type="submission" date="2020-11" db="EMBL/GenBank/DDBJ databases">
        <authorList>
            <person name="McCartney M.A."/>
            <person name="Auch B."/>
            <person name="Kono T."/>
            <person name="Mallez S."/>
            <person name="Becker A."/>
            <person name="Gohl D.M."/>
            <person name="Silverstein K.A.T."/>
            <person name="Koren S."/>
            <person name="Bechman K.B."/>
            <person name="Herman A."/>
            <person name="Abrahante J.E."/>
            <person name="Garbe J."/>
        </authorList>
    </citation>
    <scope>NUCLEOTIDE SEQUENCE</scope>
    <source>
        <strain evidence="1">Duluth1</strain>
        <tissue evidence="1">Whole animal</tissue>
    </source>
</reference>